<protein>
    <recommendedName>
        <fullName evidence="13">Mis18 domain-containing protein</fullName>
    </recommendedName>
</protein>
<evidence type="ECO:0000313" key="14">
    <source>
        <dbReference type="EnsemblMetazoa" id="G17282.1:cds"/>
    </source>
</evidence>
<dbReference type="PANTHER" id="PTHR16431:SF1">
    <property type="entry name" value="NEUROGENIC PROTEIN MASTERMIND"/>
    <property type="match status" value="1"/>
</dbReference>
<evidence type="ECO:0000256" key="8">
    <source>
        <dbReference type="ARBA" id="ARBA00022833"/>
    </source>
</evidence>
<keyword evidence="7" id="KW-0498">Mitosis</keyword>
<evidence type="ECO:0000256" key="4">
    <source>
        <dbReference type="ARBA" id="ARBA00022454"/>
    </source>
</evidence>
<dbReference type="GO" id="GO:0000785">
    <property type="term" value="C:chromatin"/>
    <property type="evidence" value="ECO:0007669"/>
    <property type="project" value="TreeGrafter"/>
</dbReference>
<dbReference type="GO" id="GO:0046872">
    <property type="term" value="F:metal ion binding"/>
    <property type="evidence" value="ECO:0007669"/>
    <property type="project" value="UniProtKB-KW"/>
</dbReference>
<dbReference type="GO" id="GO:0007059">
    <property type="term" value="P:chromosome segregation"/>
    <property type="evidence" value="ECO:0007669"/>
    <property type="project" value="TreeGrafter"/>
</dbReference>
<organism evidence="14 15">
    <name type="scientific">Magallana gigas</name>
    <name type="common">Pacific oyster</name>
    <name type="synonym">Crassostrea gigas</name>
    <dbReference type="NCBI Taxonomy" id="29159"/>
    <lineage>
        <taxon>Eukaryota</taxon>
        <taxon>Metazoa</taxon>
        <taxon>Spiralia</taxon>
        <taxon>Lophotrochozoa</taxon>
        <taxon>Mollusca</taxon>
        <taxon>Bivalvia</taxon>
        <taxon>Autobranchia</taxon>
        <taxon>Pteriomorphia</taxon>
        <taxon>Ostreida</taxon>
        <taxon>Ostreoidea</taxon>
        <taxon>Ostreidae</taxon>
        <taxon>Magallana</taxon>
    </lineage>
</organism>
<evidence type="ECO:0000256" key="3">
    <source>
        <dbReference type="ARBA" id="ARBA00004584"/>
    </source>
</evidence>
<dbReference type="AlphaFoldDB" id="A0A8W8J8L0"/>
<dbReference type="PROSITE" id="PS51793">
    <property type="entry name" value="MIS18"/>
    <property type="match status" value="1"/>
</dbReference>
<evidence type="ECO:0000256" key="5">
    <source>
        <dbReference type="ARBA" id="ARBA00022618"/>
    </source>
</evidence>
<keyword evidence="9" id="KW-0539">Nucleus</keyword>
<evidence type="ECO:0000256" key="2">
    <source>
        <dbReference type="ARBA" id="ARBA00004123"/>
    </source>
</evidence>
<name>A0A8W8J8L0_MAGGI</name>
<dbReference type="GO" id="GO:0034080">
    <property type="term" value="P:CENP-A containing chromatin assembly"/>
    <property type="evidence" value="ECO:0007669"/>
    <property type="project" value="TreeGrafter"/>
</dbReference>
<dbReference type="GO" id="GO:0000775">
    <property type="term" value="C:chromosome, centromeric region"/>
    <property type="evidence" value="ECO:0007669"/>
    <property type="project" value="UniProtKB-SubCell"/>
</dbReference>
<dbReference type="InterPro" id="IPR034752">
    <property type="entry name" value="Mis18"/>
</dbReference>
<dbReference type="Proteomes" id="UP000005408">
    <property type="component" value="Unassembled WGS sequence"/>
</dbReference>
<keyword evidence="8" id="KW-0862">Zinc</keyword>
<evidence type="ECO:0000256" key="1">
    <source>
        <dbReference type="ARBA" id="ARBA00003694"/>
    </source>
</evidence>
<dbReference type="InterPro" id="IPR004910">
    <property type="entry name" value="Yippee/Mis18/Cereblon"/>
</dbReference>
<keyword evidence="4" id="KW-0158">Chromosome</keyword>
<accession>A0A8W8J8L0</accession>
<evidence type="ECO:0000256" key="12">
    <source>
        <dbReference type="SAM" id="MobiDB-lite"/>
    </source>
</evidence>
<dbReference type="GO" id="GO:0051301">
    <property type="term" value="P:cell division"/>
    <property type="evidence" value="ECO:0007669"/>
    <property type="project" value="UniProtKB-KW"/>
</dbReference>
<evidence type="ECO:0000256" key="9">
    <source>
        <dbReference type="ARBA" id="ARBA00023242"/>
    </source>
</evidence>
<evidence type="ECO:0000256" key="6">
    <source>
        <dbReference type="ARBA" id="ARBA00022723"/>
    </source>
</evidence>
<dbReference type="GO" id="GO:0005634">
    <property type="term" value="C:nucleus"/>
    <property type="evidence" value="ECO:0007669"/>
    <property type="project" value="UniProtKB-SubCell"/>
</dbReference>
<feature type="compositionally biased region" description="Low complexity" evidence="12">
    <location>
        <begin position="13"/>
        <end position="23"/>
    </location>
</feature>
<comment type="function">
    <text evidence="1">Required for recruitment of CENPA to centromeres and normal chromosome segregation during mitosis.</text>
</comment>
<evidence type="ECO:0000256" key="11">
    <source>
        <dbReference type="ARBA" id="ARBA00023328"/>
    </source>
</evidence>
<evidence type="ECO:0000256" key="10">
    <source>
        <dbReference type="ARBA" id="ARBA00023306"/>
    </source>
</evidence>
<keyword evidence="15" id="KW-1185">Reference proteome</keyword>
<evidence type="ECO:0000259" key="13">
    <source>
        <dbReference type="PROSITE" id="PS51793"/>
    </source>
</evidence>
<keyword evidence="10" id="KW-0131">Cell cycle</keyword>
<keyword evidence="6" id="KW-0479">Metal-binding</keyword>
<sequence length="383" mass="43249">MGDMQHEERIPQNSSSPNSSSFNADEPPMVFQCSQCNVIVGDSTAWVCVDDISRTITLKNITNAVVEDEEMKIASTGFDAGSTYYKMSCATCREEIGRRYKGAVNHMDSARGMYTLFVDKLSSYQIGSYDRDVTDSNADMSDILSMAKVRDMNMQISRLGAIMQEISERLQMLEQGYLSQGGDDNMSVRSMSYPSSCVSVPQRLISPSPKPSRIFNECQIPHPQNSKNNAVFKVPHVRHPQQLASYQDNHSSSIQSTYSHLEQFHKVDQQERPLGVDPEETFQSHAHNHIRNFHSNNARQQRRNSLNIENVPQSFRRGLTGPCNGIPKNFSSSEQNKDKMGNREETADGNRVSSTLRSKSKRKEASSDDPLQVMMSRRCKRRV</sequence>
<dbReference type="OrthoDB" id="74210at2759"/>
<evidence type="ECO:0000256" key="7">
    <source>
        <dbReference type="ARBA" id="ARBA00022776"/>
    </source>
</evidence>
<feature type="region of interest" description="Disordered" evidence="12">
    <location>
        <begin position="314"/>
        <end position="383"/>
    </location>
</feature>
<feature type="domain" description="Mis18" evidence="13">
    <location>
        <begin position="28"/>
        <end position="126"/>
    </location>
</feature>
<dbReference type="Pfam" id="PF03226">
    <property type="entry name" value="Yippee-Mis18"/>
    <property type="match status" value="1"/>
</dbReference>
<evidence type="ECO:0000313" key="15">
    <source>
        <dbReference type="Proteomes" id="UP000005408"/>
    </source>
</evidence>
<dbReference type="EnsemblMetazoa" id="G17282.1">
    <property type="protein sequence ID" value="G17282.1:cds"/>
    <property type="gene ID" value="G17282"/>
</dbReference>
<reference evidence="14" key="1">
    <citation type="submission" date="2022-08" db="UniProtKB">
        <authorList>
            <consortium name="EnsemblMetazoa"/>
        </authorList>
    </citation>
    <scope>IDENTIFICATION</scope>
    <source>
        <strain evidence="14">05x7-T-G4-1.051#20</strain>
    </source>
</reference>
<feature type="compositionally biased region" description="Basic and acidic residues" evidence="12">
    <location>
        <begin position="1"/>
        <end position="10"/>
    </location>
</feature>
<comment type="subcellular location">
    <subcellularLocation>
        <location evidence="3">Chromosome</location>
        <location evidence="3">Centromere</location>
    </subcellularLocation>
    <subcellularLocation>
        <location evidence="2">Nucleus</location>
    </subcellularLocation>
</comment>
<feature type="compositionally biased region" description="Basic and acidic residues" evidence="12">
    <location>
        <begin position="335"/>
        <end position="348"/>
    </location>
</feature>
<proteinExistence type="predicted"/>
<keyword evidence="5" id="KW-0132">Cell division</keyword>
<dbReference type="PANTHER" id="PTHR16431">
    <property type="entry name" value="NEUROGENIC PROTEIN MASTERMIND"/>
    <property type="match status" value="1"/>
</dbReference>
<feature type="region of interest" description="Disordered" evidence="12">
    <location>
        <begin position="1"/>
        <end position="24"/>
    </location>
</feature>
<keyword evidence="11" id="KW-0137">Centromere</keyword>
<dbReference type="OMA" id="WVCVDDI"/>